<sequence>MGADLQFTNENYCQPPARNAPKATDKKQTSSAKNKNKREGEENEVEVEDGSSAENDEDEGDGDEDDEGDEDDDEDDDEDNEDDGGDGDDDDDDDDDEEEEEEDDDDDDEDEAERIYKKQALLRISNGNPTEYYGSTDLKVVLKNEHGSFSFLVSSHVLSIASKVWRRIINPGRLKPLEGEVLSGYGSVQIMTLEDDDALALDLIFQILHLQADKIPDEISFKLLRNIAIVSDKYECGRALNPWPKLWMEPYEHLATTCGYEDWIFIAKALQPKNAKVKEVSRTLVLEASSKSQCGEYFWRKVSIYSSGIEVDLKHLPDGVLAYVTRERSKTIQTMVTMLRQFVSDLVNTSQYTRGSTCCNNEACCDIAVGSLIRNLKRRGLWPLLSSDTPHEWHGSVRDLATSIKKLKMTTLVKGPLLRPSSPGTATNTVSSRGFSRAPTKRLHIKSSTERKRDAREDVTTIIYCNSPRYEHPAFENISYTGEYIPCASAFALGALITKCREIVIDISAGGYEEGA</sequence>
<feature type="compositionally biased region" description="Acidic residues" evidence="1">
    <location>
        <begin position="41"/>
        <end position="111"/>
    </location>
</feature>
<accession>A0A436ZY73</accession>
<dbReference type="RefSeq" id="XP_067489230.1">
    <property type="nucleotide sequence ID" value="XM_067634729.1"/>
</dbReference>
<keyword evidence="3" id="KW-1185">Reference proteome</keyword>
<feature type="compositionally biased region" description="Polar residues" evidence="1">
    <location>
        <begin position="422"/>
        <end position="434"/>
    </location>
</feature>
<dbReference type="VEuPathDB" id="FungiDB:DFL_005465"/>
<protein>
    <recommendedName>
        <fullName evidence="4">BTB domain-containing protein</fullName>
    </recommendedName>
</protein>
<feature type="compositionally biased region" description="Polar residues" evidence="1">
    <location>
        <begin position="1"/>
        <end position="12"/>
    </location>
</feature>
<dbReference type="GeneID" id="93587776"/>
<evidence type="ECO:0000313" key="3">
    <source>
        <dbReference type="Proteomes" id="UP000283090"/>
    </source>
</evidence>
<evidence type="ECO:0008006" key="4">
    <source>
        <dbReference type="Google" id="ProtNLM"/>
    </source>
</evidence>
<feature type="region of interest" description="Disordered" evidence="1">
    <location>
        <begin position="1"/>
        <end position="111"/>
    </location>
</feature>
<proteinExistence type="predicted"/>
<gene>
    <name evidence="2" type="ORF">DFL_005465</name>
</gene>
<organism evidence="2 3">
    <name type="scientific">Arthrobotrys flagrans</name>
    <name type="common">Nematode-trapping fungus</name>
    <name type="synonym">Trichothecium flagrans</name>
    <dbReference type="NCBI Taxonomy" id="97331"/>
    <lineage>
        <taxon>Eukaryota</taxon>
        <taxon>Fungi</taxon>
        <taxon>Dikarya</taxon>
        <taxon>Ascomycota</taxon>
        <taxon>Pezizomycotina</taxon>
        <taxon>Orbiliomycetes</taxon>
        <taxon>Orbiliales</taxon>
        <taxon>Orbiliaceae</taxon>
        <taxon>Arthrobotrys</taxon>
    </lineage>
</organism>
<dbReference type="AlphaFoldDB" id="A0A436ZY73"/>
<dbReference type="STRING" id="97331.A0A436ZY73"/>
<dbReference type="Proteomes" id="UP000283090">
    <property type="component" value="Unassembled WGS sequence"/>
</dbReference>
<evidence type="ECO:0000256" key="1">
    <source>
        <dbReference type="SAM" id="MobiDB-lite"/>
    </source>
</evidence>
<reference evidence="2 3" key="1">
    <citation type="submission" date="2019-01" db="EMBL/GenBank/DDBJ databases">
        <title>Intercellular communication is required for trap formation in the nematode-trapping fungus Duddingtonia flagrans.</title>
        <authorList>
            <person name="Youssar L."/>
            <person name="Wernet V."/>
            <person name="Hensel N."/>
            <person name="Hildebrandt H.-G."/>
            <person name="Fischer R."/>
        </authorList>
    </citation>
    <scope>NUCLEOTIDE SEQUENCE [LARGE SCALE GENOMIC DNA]</scope>
    <source>
        <strain evidence="2 3">CBS H-5679</strain>
    </source>
</reference>
<dbReference type="EMBL" id="SAEB01000007">
    <property type="protein sequence ID" value="RVD83686.1"/>
    <property type="molecule type" value="Genomic_DNA"/>
</dbReference>
<evidence type="ECO:0000313" key="2">
    <source>
        <dbReference type="EMBL" id="RVD83686.1"/>
    </source>
</evidence>
<comment type="caution">
    <text evidence="2">The sequence shown here is derived from an EMBL/GenBank/DDBJ whole genome shotgun (WGS) entry which is preliminary data.</text>
</comment>
<name>A0A436ZY73_ARTFL</name>
<dbReference type="OrthoDB" id="5275938at2759"/>
<feature type="region of interest" description="Disordered" evidence="1">
    <location>
        <begin position="418"/>
        <end position="453"/>
    </location>
</feature>